<dbReference type="SUPFAM" id="SSF56399">
    <property type="entry name" value="ADP-ribosylation"/>
    <property type="match status" value="1"/>
</dbReference>
<keyword evidence="3 7" id="KW-0808">Transferase</keyword>
<reference evidence="8" key="1">
    <citation type="submission" date="2021-02" db="EMBL/GenBank/DDBJ databases">
        <authorList>
            <person name="Nowell W R."/>
        </authorList>
    </citation>
    <scope>NUCLEOTIDE SEQUENCE</scope>
</reference>
<dbReference type="SMART" id="SM00368">
    <property type="entry name" value="LRR_RI"/>
    <property type="match status" value="4"/>
</dbReference>
<dbReference type="PANTHER" id="PTHR24111">
    <property type="entry name" value="LEUCINE-RICH REPEAT-CONTAINING PROTEIN 34"/>
    <property type="match status" value="1"/>
</dbReference>
<sequence length="488" mass="56257">MEDINNKIDAKYRFYDAAGEPCIMLMPIEGFDTKPLVPLEQAVEPLILIISDIQMKVDQAKDHAANYHDNDLSIDESAAITLYTMEWDPYTNSLYYILNSTLRNEDRASLKPWFLYLKLILTALSRLPTISLTVYRGVVLPNSDQYQQGNNFVWWGFSSCSMNKNVPVNEFFLCENGKRILFIIDCLRGKDISKYSFFQQENEILLLPGTAFEVVRCSYKKNNLYTIHLKEIKSPYQLLESVSTKTNIQTLETSSLLHNMRTLITKFKPNFNSTLDKEIARFNDHSLACLFRKRFTDNDLETIVQEVIINKQCRVLSLRGREITSQGAIIIGKSLENNHTLEELYLNGIQIGNIGAEILAKYLSNETNSYLKRLCLNDNGITDDSVKHLAIMLKRNKSLTHLWLTNNYINDRGIECLARELINNNVLEVLSLEWNKFASEKVDILIEMIEKNQTLRQVDINGHDLSGSDIRRLNMISQTKKNFKLTIH</sequence>
<keyword evidence="4" id="KW-0548">Nucleotidyltransferase</keyword>
<dbReference type="Gene3D" id="3.80.10.10">
    <property type="entry name" value="Ribonuclease Inhibitor"/>
    <property type="match status" value="2"/>
</dbReference>
<dbReference type="Proteomes" id="UP000663864">
    <property type="component" value="Unassembled WGS sequence"/>
</dbReference>
<organism evidence="8 9">
    <name type="scientific">Rotaria sordida</name>
    <dbReference type="NCBI Taxonomy" id="392033"/>
    <lineage>
        <taxon>Eukaryota</taxon>
        <taxon>Metazoa</taxon>
        <taxon>Spiralia</taxon>
        <taxon>Gnathifera</taxon>
        <taxon>Rotifera</taxon>
        <taxon>Eurotatoria</taxon>
        <taxon>Bdelloidea</taxon>
        <taxon>Philodinida</taxon>
        <taxon>Philodinidae</taxon>
        <taxon>Rotaria</taxon>
    </lineage>
</organism>
<dbReference type="EC" id="2.4.2.31" evidence="7"/>
<dbReference type="Pfam" id="PF01129">
    <property type="entry name" value="ART"/>
    <property type="match status" value="1"/>
</dbReference>
<comment type="similarity">
    <text evidence="1 7">Belongs to the Arg-specific ADP-ribosyltransferase family.</text>
</comment>
<dbReference type="PROSITE" id="PS51996">
    <property type="entry name" value="TR_MART"/>
    <property type="match status" value="1"/>
</dbReference>
<dbReference type="Pfam" id="PF13516">
    <property type="entry name" value="LRR_6"/>
    <property type="match status" value="2"/>
</dbReference>
<evidence type="ECO:0000256" key="2">
    <source>
        <dbReference type="ARBA" id="ARBA00022676"/>
    </source>
</evidence>
<evidence type="ECO:0000256" key="3">
    <source>
        <dbReference type="ARBA" id="ARBA00022679"/>
    </source>
</evidence>
<evidence type="ECO:0000313" key="9">
    <source>
        <dbReference type="Proteomes" id="UP000663864"/>
    </source>
</evidence>
<dbReference type="AlphaFoldDB" id="A0A813YK46"/>
<keyword evidence="7" id="KW-0520">NAD</keyword>
<dbReference type="EMBL" id="CAJNOT010000188">
    <property type="protein sequence ID" value="CAF0885283.1"/>
    <property type="molecule type" value="Genomic_DNA"/>
</dbReference>
<evidence type="ECO:0000256" key="7">
    <source>
        <dbReference type="RuleBase" id="RU361228"/>
    </source>
</evidence>
<keyword evidence="2 7" id="KW-0328">Glycosyltransferase</keyword>
<dbReference type="PANTHER" id="PTHR24111:SF0">
    <property type="entry name" value="LEUCINE-RICH REPEAT-CONTAINING PROTEIN"/>
    <property type="match status" value="1"/>
</dbReference>
<evidence type="ECO:0000256" key="5">
    <source>
        <dbReference type="ARBA" id="ARBA00022737"/>
    </source>
</evidence>
<evidence type="ECO:0000256" key="6">
    <source>
        <dbReference type="ARBA" id="ARBA00047597"/>
    </source>
</evidence>
<keyword evidence="5" id="KW-0677">Repeat</keyword>
<keyword evidence="7" id="KW-0521">NADP</keyword>
<name>A0A813YK46_9BILA</name>
<dbReference type="InterPro" id="IPR000768">
    <property type="entry name" value="ART"/>
</dbReference>
<protein>
    <recommendedName>
        <fullName evidence="7">NAD(P)(+)--arginine ADP-ribosyltransferase</fullName>
        <ecNumber evidence="7">2.4.2.31</ecNumber>
    </recommendedName>
    <alternativeName>
        <fullName evidence="7">Mono(ADP-ribosyl)transferase</fullName>
    </alternativeName>
</protein>
<dbReference type="GO" id="GO:0106274">
    <property type="term" value="F:NAD+-protein-arginine ADP-ribosyltransferase activity"/>
    <property type="evidence" value="ECO:0007669"/>
    <property type="project" value="UniProtKB-EC"/>
</dbReference>
<proteinExistence type="inferred from homology"/>
<comment type="catalytic activity">
    <reaction evidence="6 7">
        <text>L-arginyl-[protein] + NAD(+) = N(omega)-(ADP-D-ribosyl)-L-arginyl-[protein] + nicotinamide + H(+)</text>
        <dbReference type="Rhea" id="RHEA:19149"/>
        <dbReference type="Rhea" id="RHEA-COMP:10532"/>
        <dbReference type="Rhea" id="RHEA-COMP:15087"/>
        <dbReference type="ChEBI" id="CHEBI:15378"/>
        <dbReference type="ChEBI" id="CHEBI:17154"/>
        <dbReference type="ChEBI" id="CHEBI:29965"/>
        <dbReference type="ChEBI" id="CHEBI:57540"/>
        <dbReference type="ChEBI" id="CHEBI:142554"/>
        <dbReference type="EC" id="2.4.2.31"/>
    </reaction>
</comment>
<dbReference type="InterPro" id="IPR052201">
    <property type="entry name" value="LRR-containing_regulator"/>
</dbReference>
<evidence type="ECO:0000256" key="1">
    <source>
        <dbReference type="ARBA" id="ARBA00009558"/>
    </source>
</evidence>
<dbReference type="InterPro" id="IPR001611">
    <property type="entry name" value="Leu-rich_rpt"/>
</dbReference>
<evidence type="ECO:0000256" key="4">
    <source>
        <dbReference type="ARBA" id="ARBA00022695"/>
    </source>
</evidence>
<accession>A0A813YK46</accession>
<gene>
    <name evidence="8" type="ORF">ZHD862_LOCUS6599</name>
</gene>
<dbReference type="Gene3D" id="3.90.176.10">
    <property type="entry name" value="Toxin ADP-ribosyltransferase, Chain A, domain 1"/>
    <property type="match status" value="1"/>
</dbReference>
<dbReference type="GO" id="GO:0016779">
    <property type="term" value="F:nucleotidyltransferase activity"/>
    <property type="evidence" value="ECO:0007669"/>
    <property type="project" value="UniProtKB-KW"/>
</dbReference>
<evidence type="ECO:0000313" key="8">
    <source>
        <dbReference type="EMBL" id="CAF0885283.1"/>
    </source>
</evidence>
<comment type="caution">
    <text evidence="8">The sequence shown here is derived from an EMBL/GenBank/DDBJ whole genome shotgun (WGS) entry which is preliminary data.</text>
</comment>
<dbReference type="InterPro" id="IPR032675">
    <property type="entry name" value="LRR_dom_sf"/>
</dbReference>
<dbReference type="SUPFAM" id="SSF52047">
    <property type="entry name" value="RNI-like"/>
    <property type="match status" value="1"/>
</dbReference>